<proteinExistence type="predicted"/>
<organism evidence="3 4">
    <name type="scientific">Dawidia soli</name>
    <dbReference type="NCBI Taxonomy" id="2782352"/>
    <lineage>
        <taxon>Bacteria</taxon>
        <taxon>Pseudomonadati</taxon>
        <taxon>Bacteroidota</taxon>
        <taxon>Cytophagia</taxon>
        <taxon>Cytophagales</taxon>
        <taxon>Chryseotaleaceae</taxon>
        <taxon>Dawidia</taxon>
    </lineage>
</organism>
<keyword evidence="1" id="KW-0472">Membrane</keyword>
<feature type="transmembrane region" description="Helical" evidence="1">
    <location>
        <begin position="83"/>
        <end position="110"/>
    </location>
</feature>
<sequence>MKSDLQFKLRQLLVIIGLWMFFGFMLTVYDHLVLLSYISQGPSPAYSFWIAAMRNVGGGLIGGILGGSFMTFYINVKYQDKPYGYTIVAVSVSFVLIIALIAVIMGMTIVPMRTGRPWYDPASRQALIAFLRDPAPVKALLVWSFIVAVTQMLVQVSQKFGRGAFWSLVSGKYQIPREETRTFMFLDLNASTAMAEKMGDKQYHLLLREFFADITQPILNNNGSIYQYVGDEVVIAWGNQASANNNCVQCFFDIRQAIADKRESYQARFGVVPSFKAGIHCGNVVAGEVGIIKRDITYSGDVLNTTSRIQGMCKEFNTDLIVSHDVARNLDLFDKYRLMPLGHIKLRGKEHELLLNTIMLVA</sequence>
<evidence type="ECO:0000259" key="2">
    <source>
        <dbReference type="PROSITE" id="PS50125"/>
    </source>
</evidence>
<dbReference type="GO" id="GO:0004016">
    <property type="term" value="F:adenylate cyclase activity"/>
    <property type="evidence" value="ECO:0007669"/>
    <property type="project" value="UniProtKB-ARBA"/>
</dbReference>
<keyword evidence="1" id="KW-1133">Transmembrane helix</keyword>
<dbReference type="RefSeq" id="WP_254089503.1">
    <property type="nucleotide sequence ID" value="NZ_JAHESC010000007.1"/>
</dbReference>
<dbReference type="InterPro" id="IPR029787">
    <property type="entry name" value="Nucleotide_cyclase"/>
</dbReference>
<dbReference type="Pfam" id="PF00211">
    <property type="entry name" value="Guanylate_cyc"/>
    <property type="match status" value="1"/>
</dbReference>
<dbReference type="PROSITE" id="PS50125">
    <property type="entry name" value="GUANYLATE_CYCLASE_2"/>
    <property type="match status" value="1"/>
</dbReference>
<dbReference type="EMBL" id="JAHESC010000007">
    <property type="protein sequence ID" value="MBT1686262.1"/>
    <property type="molecule type" value="Genomic_DNA"/>
</dbReference>
<dbReference type="GO" id="GO:0035556">
    <property type="term" value="P:intracellular signal transduction"/>
    <property type="evidence" value="ECO:0007669"/>
    <property type="project" value="InterPro"/>
</dbReference>
<comment type="caution">
    <text evidence="3">The sequence shown here is derived from an EMBL/GenBank/DDBJ whole genome shotgun (WGS) entry which is preliminary data.</text>
</comment>
<dbReference type="CDD" id="cd07302">
    <property type="entry name" value="CHD"/>
    <property type="match status" value="1"/>
</dbReference>
<dbReference type="SUPFAM" id="SSF55073">
    <property type="entry name" value="Nucleotide cyclase"/>
    <property type="match status" value="1"/>
</dbReference>
<dbReference type="InterPro" id="IPR001054">
    <property type="entry name" value="A/G_cyclase"/>
</dbReference>
<feature type="transmembrane region" description="Helical" evidence="1">
    <location>
        <begin position="12"/>
        <end position="38"/>
    </location>
</feature>
<dbReference type="Proteomes" id="UP001319180">
    <property type="component" value="Unassembled WGS sequence"/>
</dbReference>
<evidence type="ECO:0000256" key="1">
    <source>
        <dbReference type="SAM" id="Phobius"/>
    </source>
</evidence>
<protein>
    <submittedName>
        <fullName evidence="3">Adenylate/guanylate cyclase domain-containing protein</fullName>
    </submittedName>
</protein>
<evidence type="ECO:0000313" key="4">
    <source>
        <dbReference type="Proteomes" id="UP001319180"/>
    </source>
</evidence>
<dbReference type="GO" id="GO:0006171">
    <property type="term" value="P:cAMP biosynthetic process"/>
    <property type="evidence" value="ECO:0007669"/>
    <property type="project" value="TreeGrafter"/>
</dbReference>
<reference evidence="3 4" key="1">
    <citation type="submission" date="2021-05" db="EMBL/GenBank/DDBJ databases">
        <title>A Polyphasic approach of four new species of the genus Ohtaekwangia: Ohtaekwangia histidinii sp. nov., Ohtaekwangia cretensis sp. nov., Ohtaekwangia indiensis sp. nov., Ohtaekwangia reichenbachii sp. nov. from diverse environment.</title>
        <authorList>
            <person name="Octaviana S."/>
        </authorList>
    </citation>
    <scope>NUCLEOTIDE SEQUENCE [LARGE SCALE GENOMIC DNA]</scope>
    <source>
        <strain evidence="3 4">PWU37</strain>
    </source>
</reference>
<evidence type="ECO:0000313" key="3">
    <source>
        <dbReference type="EMBL" id="MBT1686262.1"/>
    </source>
</evidence>
<gene>
    <name evidence="3" type="ORF">KK078_06825</name>
</gene>
<dbReference type="Gene3D" id="3.30.70.1230">
    <property type="entry name" value="Nucleotide cyclase"/>
    <property type="match status" value="1"/>
</dbReference>
<dbReference type="AlphaFoldDB" id="A0AAP2DBH6"/>
<keyword evidence="4" id="KW-1185">Reference proteome</keyword>
<keyword evidence="1" id="KW-0812">Transmembrane</keyword>
<name>A0AAP2DBH6_9BACT</name>
<accession>A0AAP2DBH6</accession>
<dbReference type="SMART" id="SM00044">
    <property type="entry name" value="CYCc"/>
    <property type="match status" value="1"/>
</dbReference>
<dbReference type="PANTHER" id="PTHR43081">
    <property type="entry name" value="ADENYLATE CYCLASE, TERMINAL-DIFFERENTIATION SPECIFIC-RELATED"/>
    <property type="match status" value="1"/>
</dbReference>
<dbReference type="PANTHER" id="PTHR43081:SF20">
    <property type="entry name" value="TWO-COMPONENT RESPONSE REGULATOR"/>
    <property type="match status" value="1"/>
</dbReference>
<feature type="domain" description="Guanylate cyclase" evidence="2">
    <location>
        <begin position="182"/>
        <end position="310"/>
    </location>
</feature>
<feature type="transmembrane region" description="Helical" evidence="1">
    <location>
        <begin position="58"/>
        <end position="76"/>
    </location>
</feature>
<dbReference type="InterPro" id="IPR050697">
    <property type="entry name" value="Adenylyl/Guanylyl_Cyclase_3/4"/>
</dbReference>